<dbReference type="EMBL" id="MEHD01000015">
    <property type="protein sequence ID" value="ODR59387.1"/>
    <property type="molecule type" value="Genomic_DNA"/>
</dbReference>
<evidence type="ECO:0000256" key="4">
    <source>
        <dbReference type="ARBA" id="ARBA00022840"/>
    </source>
</evidence>
<evidence type="ECO:0000313" key="7">
    <source>
        <dbReference type="EMBL" id="ODR43572.1"/>
    </source>
</evidence>
<dbReference type="Pfam" id="PF00005">
    <property type="entry name" value="ABC_tran"/>
    <property type="match status" value="1"/>
</dbReference>
<protein>
    <submittedName>
        <fullName evidence="6 7">ABC transporter ATP-binding protein</fullName>
        <ecNumber evidence="6">3.6.3.-</ecNumber>
    </submittedName>
</protein>
<evidence type="ECO:0000313" key="9">
    <source>
        <dbReference type="Proteomes" id="UP000094067"/>
    </source>
</evidence>
<dbReference type="Proteomes" id="UP000094067">
    <property type="component" value="Unassembled WGS sequence"/>
</dbReference>
<dbReference type="InterPro" id="IPR027417">
    <property type="entry name" value="P-loop_NTPase"/>
</dbReference>
<evidence type="ECO:0000313" key="10">
    <source>
        <dbReference type="Proteomes" id="UP000094271"/>
    </source>
</evidence>
<reference evidence="6 9" key="1">
    <citation type="submission" date="2016-07" db="EMBL/GenBank/DDBJ databases">
        <title>Characterization of isolates of Eisenbergiella tayi derived from blood cultures, using whole genome sequencing.</title>
        <authorList>
            <person name="Burdz T."/>
            <person name="Wiebe D."/>
            <person name="Huynh C."/>
            <person name="Bernard K."/>
        </authorList>
    </citation>
    <scope>NUCLEOTIDE SEQUENCE [LARGE SCALE GENOMIC DNA]</scope>
    <source>
        <strain evidence="6 9">NML 110608</strain>
    </source>
</reference>
<keyword evidence="4 6" id="KW-0067">ATP-binding</keyword>
<reference evidence="7 10" key="3">
    <citation type="submission" date="2016-08" db="EMBL/GenBank/DDBJ databases">
        <authorList>
            <person name="Seilhamer J.J."/>
        </authorList>
    </citation>
    <scope>NUCLEOTIDE SEQUENCE [LARGE SCALE GENOMIC DNA]</scope>
    <source>
        <strain evidence="7 10">NML150140-1</strain>
    </source>
</reference>
<dbReference type="InterPro" id="IPR003593">
    <property type="entry name" value="AAA+_ATPase"/>
</dbReference>
<feature type="domain" description="ABC transporter" evidence="5">
    <location>
        <begin position="5"/>
        <end position="233"/>
    </location>
</feature>
<dbReference type="SMART" id="SM00382">
    <property type="entry name" value="AAA"/>
    <property type="match status" value="1"/>
</dbReference>
<dbReference type="PROSITE" id="PS50893">
    <property type="entry name" value="ABC_TRANSPORTER_2"/>
    <property type="match status" value="1"/>
</dbReference>
<dbReference type="Gene3D" id="3.40.50.300">
    <property type="entry name" value="P-loop containing nucleotide triphosphate hydrolases"/>
    <property type="match status" value="1"/>
</dbReference>
<evidence type="ECO:0000256" key="3">
    <source>
        <dbReference type="ARBA" id="ARBA00022741"/>
    </source>
</evidence>
<keyword evidence="3" id="KW-0547">Nucleotide-binding</keyword>
<evidence type="ECO:0000256" key="1">
    <source>
        <dbReference type="ARBA" id="ARBA00005417"/>
    </source>
</evidence>
<dbReference type="InterPro" id="IPR017871">
    <property type="entry name" value="ABC_transporter-like_CS"/>
</dbReference>
<proteinExistence type="inferred from homology"/>
<evidence type="ECO:0000313" key="6">
    <source>
        <dbReference type="EMBL" id="ODM05269.1"/>
    </source>
</evidence>
<reference evidence="8 11" key="2">
    <citation type="submission" date="2016-08" db="EMBL/GenBank/DDBJ databases">
        <title>Characterization of Isolates of Eisenbergiella tayi Derived from Blood Cultures, Using Whole Genome Sequencing.</title>
        <authorList>
            <person name="Bernier A.-M."/>
            <person name="Burdz T."/>
            <person name="Wiebe D."/>
            <person name="Bernard K."/>
        </authorList>
    </citation>
    <scope>NUCLEOTIDE SEQUENCE [LARGE SCALE GENOMIC DNA]</scope>
    <source>
        <strain evidence="8 11">NML120146</strain>
    </source>
</reference>
<keyword evidence="11" id="KW-1185">Reference proteome</keyword>
<dbReference type="InterPro" id="IPR003439">
    <property type="entry name" value="ABC_transporter-like_ATP-bd"/>
</dbReference>
<dbReference type="EMBL" id="MCGH01000002">
    <property type="protein sequence ID" value="ODM05269.1"/>
    <property type="molecule type" value="Genomic_DNA"/>
</dbReference>
<evidence type="ECO:0000313" key="8">
    <source>
        <dbReference type="EMBL" id="ODR59387.1"/>
    </source>
</evidence>
<organism evidence="6 9">
    <name type="scientific">Eisenbergiella tayi</name>
    <dbReference type="NCBI Taxonomy" id="1432052"/>
    <lineage>
        <taxon>Bacteria</taxon>
        <taxon>Bacillati</taxon>
        <taxon>Bacillota</taxon>
        <taxon>Clostridia</taxon>
        <taxon>Lachnospirales</taxon>
        <taxon>Lachnospiraceae</taxon>
        <taxon>Eisenbergiella</taxon>
    </lineage>
</organism>
<dbReference type="PANTHER" id="PTHR43335:SF4">
    <property type="entry name" value="ABC TRANSPORTER, ATP-BINDING PROTEIN"/>
    <property type="match status" value="1"/>
</dbReference>
<evidence type="ECO:0000256" key="2">
    <source>
        <dbReference type="ARBA" id="ARBA00022448"/>
    </source>
</evidence>
<dbReference type="Proteomes" id="UP000094271">
    <property type="component" value="Unassembled WGS sequence"/>
</dbReference>
<evidence type="ECO:0000259" key="5">
    <source>
        <dbReference type="PROSITE" id="PS50893"/>
    </source>
</evidence>
<dbReference type="EC" id="3.6.3.-" evidence="6"/>
<dbReference type="PANTHER" id="PTHR43335">
    <property type="entry name" value="ABC TRANSPORTER, ATP-BINDING PROTEIN"/>
    <property type="match status" value="1"/>
</dbReference>
<dbReference type="EMBL" id="MEHA01000034">
    <property type="protein sequence ID" value="ODR43572.1"/>
    <property type="molecule type" value="Genomic_DNA"/>
</dbReference>
<name>A0A1E3A9G2_9FIRM</name>
<dbReference type="AlphaFoldDB" id="A0A1E3A9G2"/>
<dbReference type="RefSeq" id="WP_069153328.1">
    <property type="nucleotide sequence ID" value="NZ_DAWDRA010000206.1"/>
</dbReference>
<gene>
    <name evidence="6" type="primary">yxlF_3</name>
    <name evidence="7" type="ORF">BEI59_30040</name>
    <name evidence="6" type="ORF">BEI61_01152</name>
    <name evidence="8" type="ORF">BEI63_07595</name>
</gene>
<dbReference type="SUPFAM" id="SSF52540">
    <property type="entry name" value="P-loop containing nucleoside triphosphate hydrolases"/>
    <property type="match status" value="1"/>
</dbReference>
<comment type="caution">
    <text evidence="6">The sequence shown here is derived from an EMBL/GenBank/DDBJ whole genome shotgun (WGS) entry which is preliminary data.</text>
</comment>
<dbReference type="GO" id="GO:0005524">
    <property type="term" value="F:ATP binding"/>
    <property type="evidence" value="ECO:0007669"/>
    <property type="project" value="UniProtKB-KW"/>
</dbReference>
<dbReference type="Proteomes" id="UP000094869">
    <property type="component" value="Unassembled WGS sequence"/>
</dbReference>
<keyword evidence="6" id="KW-0378">Hydrolase</keyword>
<keyword evidence="2" id="KW-0813">Transport</keyword>
<dbReference type="GO" id="GO:0016887">
    <property type="term" value="F:ATP hydrolysis activity"/>
    <property type="evidence" value="ECO:0007669"/>
    <property type="project" value="InterPro"/>
</dbReference>
<sequence>MALAVKTNQLTKTYNNTPCVNNVDLQIPEGSIYGFLGPNGAGKSTTMKMILGLIKCSGGTVEVLGQTMNDKNRLAILRDTGSLIESPSYYAHLTGRENLKIVCLLKGVPEKEIDEVLRIVRMEKQQNKKAGHYSLGMKQRLGLASALLGRPKLLLLDEPTNGLDPAGIQEMRELICSLPGKYGMTVMISSHLLSEIDQMATHTGIIDRGELIFQDSLAHLYEHSRKQIRLRTMDNKAAFRYLTDQKVTCRIEGEYLTFRDMPDDKLAFLMAGTAASGAGLLRIQEQQQTLEDIFLDLTGRKVSL</sequence>
<dbReference type="PATRIC" id="fig|1432052.4.peg.1300"/>
<accession>A0A1E3A9G2</accession>
<dbReference type="OrthoDB" id="9809205at2"/>
<dbReference type="PROSITE" id="PS00211">
    <property type="entry name" value="ABC_TRANSPORTER_1"/>
    <property type="match status" value="1"/>
</dbReference>
<evidence type="ECO:0000313" key="11">
    <source>
        <dbReference type="Proteomes" id="UP000094869"/>
    </source>
</evidence>
<comment type="similarity">
    <text evidence="1">Belongs to the ABC transporter superfamily.</text>
</comment>